<dbReference type="SUPFAM" id="SSF47473">
    <property type="entry name" value="EF-hand"/>
    <property type="match status" value="1"/>
</dbReference>
<dbReference type="Proteomes" id="UP001178507">
    <property type="component" value="Unassembled WGS sequence"/>
</dbReference>
<evidence type="ECO:0000313" key="2">
    <source>
        <dbReference type="EMBL" id="CAJ1390543.1"/>
    </source>
</evidence>
<dbReference type="AlphaFoldDB" id="A0AA36N345"/>
<evidence type="ECO:0000259" key="1">
    <source>
        <dbReference type="PROSITE" id="PS50222"/>
    </source>
</evidence>
<reference evidence="2" key="1">
    <citation type="submission" date="2023-08" db="EMBL/GenBank/DDBJ databases">
        <authorList>
            <person name="Chen Y."/>
            <person name="Shah S."/>
            <person name="Dougan E. K."/>
            <person name="Thang M."/>
            <person name="Chan C."/>
        </authorList>
    </citation>
    <scope>NUCLEOTIDE SEQUENCE</scope>
</reference>
<comment type="caution">
    <text evidence="2">The sequence shown here is derived from an EMBL/GenBank/DDBJ whole genome shotgun (WGS) entry which is preliminary data.</text>
</comment>
<dbReference type="InterPro" id="IPR011992">
    <property type="entry name" value="EF-hand-dom_pair"/>
</dbReference>
<dbReference type="GO" id="GO:0005509">
    <property type="term" value="F:calcium ion binding"/>
    <property type="evidence" value="ECO:0007669"/>
    <property type="project" value="InterPro"/>
</dbReference>
<sequence length="82" mass="9277">MDEGLTLPAFKSQIRSFEQLLADSAAEAIFKRMDTNSNGRIEPDECVLSLDTFREKLAKVKSLRNTFVDADSNSDHKLSRKE</sequence>
<dbReference type="EMBL" id="CAUJNA010002101">
    <property type="protein sequence ID" value="CAJ1390543.1"/>
    <property type="molecule type" value="Genomic_DNA"/>
</dbReference>
<proteinExistence type="predicted"/>
<gene>
    <name evidence="2" type="ORF">EVOR1521_LOCUS15936</name>
</gene>
<dbReference type="InterPro" id="IPR002048">
    <property type="entry name" value="EF_hand_dom"/>
</dbReference>
<accession>A0AA36N345</accession>
<keyword evidence="3" id="KW-1185">Reference proteome</keyword>
<dbReference type="PROSITE" id="PS50222">
    <property type="entry name" value="EF_HAND_2"/>
    <property type="match status" value="1"/>
</dbReference>
<organism evidence="2 3">
    <name type="scientific">Effrenium voratum</name>
    <dbReference type="NCBI Taxonomy" id="2562239"/>
    <lineage>
        <taxon>Eukaryota</taxon>
        <taxon>Sar</taxon>
        <taxon>Alveolata</taxon>
        <taxon>Dinophyceae</taxon>
        <taxon>Suessiales</taxon>
        <taxon>Symbiodiniaceae</taxon>
        <taxon>Effrenium</taxon>
    </lineage>
</organism>
<name>A0AA36N345_9DINO</name>
<feature type="domain" description="EF-hand" evidence="1">
    <location>
        <begin position="21"/>
        <end position="56"/>
    </location>
</feature>
<protein>
    <recommendedName>
        <fullName evidence="1">EF-hand domain-containing protein</fullName>
    </recommendedName>
</protein>
<dbReference type="Gene3D" id="1.10.238.10">
    <property type="entry name" value="EF-hand"/>
    <property type="match status" value="1"/>
</dbReference>
<evidence type="ECO:0000313" key="3">
    <source>
        <dbReference type="Proteomes" id="UP001178507"/>
    </source>
</evidence>